<feature type="non-terminal residue" evidence="8">
    <location>
        <position position="527"/>
    </location>
</feature>
<protein>
    <submittedName>
        <fullName evidence="8">Uncharacterized protein</fullName>
    </submittedName>
</protein>
<feature type="region of interest" description="Disordered" evidence="5">
    <location>
        <begin position="500"/>
        <end position="527"/>
    </location>
</feature>
<keyword evidence="1 7" id="KW-0732">Signal</keyword>
<evidence type="ECO:0000256" key="7">
    <source>
        <dbReference type="SAM" id="SignalP"/>
    </source>
</evidence>
<dbReference type="PANTHER" id="PTHR36220">
    <property type="entry name" value="UNNAMED PRODUCT"/>
    <property type="match status" value="1"/>
</dbReference>
<keyword evidence="2" id="KW-0677">Repeat</keyword>
<dbReference type="CDD" id="cd15482">
    <property type="entry name" value="Sialidase_non-viral"/>
    <property type="match status" value="1"/>
</dbReference>
<dbReference type="InterPro" id="IPR028994">
    <property type="entry name" value="Integrin_alpha_N"/>
</dbReference>
<evidence type="ECO:0000256" key="1">
    <source>
        <dbReference type="ARBA" id="ARBA00022729"/>
    </source>
</evidence>
<keyword evidence="6" id="KW-1133">Transmembrane helix</keyword>
<dbReference type="GeneID" id="20222240"/>
<gene>
    <name evidence="8" type="ORF">AURANDRAFT_52803</name>
</gene>
<feature type="transmembrane region" description="Helical" evidence="6">
    <location>
        <begin position="426"/>
        <end position="450"/>
    </location>
</feature>
<dbReference type="InterPro" id="IPR013519">
    <property type="entry name" value="Int_alpha_beta-p"/>
</dbReference>
<dbReference type="AlphaFoldDB" id="F0Y3M8"/>
<dbReference type="RefSeq" id="XP_009034826.1">
    <property type="nucleotide sequence ID" value="XM_009036578.1"/>
</dbReference>
<dbReference type="Gene3D" id="2.130.10.130">
    <property type="entry name" value="Integrin alpha, N-terminal"/>
    <property type="match status" value="3"/>
</dbReference>
<dbReference type="Pfam" id="PF14312">
    <property type="entry name" value="FG-GAP_2"/>
    <property type="match status" value="7"/>
</dbReference>
<sequence length="527" mass="52851">MRAWYSIIIMFLLGGLAPKASGQELAKLVASDAAEEDYFGRSVAVSGDLVVVGANQNDAAGIDSGSVYVFRTTNGGASWTQVAKLVASDAAADDEFGGSVAVSGDLVVVGADENDAAGSAYVFRTTNGGATWTQTAKLLASDAAAGDRFGYSVAISGDLVVVGAFYDDDAGSNSGSAYVFRTTNDGASWTQVAKLVASDAAATDYFGYSVAVSGDLVVVGAYGNDDAGSKSGSAYVFRTTNDGASWTQVAKLVASDAAASDYFGRSVAVSGDLVVVGAYGNGDAGIGSGSAYVFRTTNDGASWTQVAKLVANDAAAYDYFGDSVAVSGDLVVVGAWGNADAGDWSGSAYVFRTTNDGASWTETAKLVACDAAAADSFGESVAISGDLVVLGARLNDDAGSGSGSAYVFRTTNGAVTPTCGSSTASAVNMIVVVAAVVAAVVAVAIVCVCIKRRRTKAAAARADFNVEAPPDRDDAFAGDGLETRSVKELKAEAQIQASTGASNVAGAARHSASTKTPSAPPASASFA</sequence>
<dbReference type="eggNOG" id="ENOG502SAF2">
    <property type="taxonomic scope" value="Eukaryota"/>
</dbReference>
<feature type="signal peptide" evidence="7">
    <location>
        <begin position="1"/>
        <end position="22"/>
    </location>
</feature>
<keyword evidence="6" id="KW-0472">Membrane</keyword>
<feature type="repeat" description="FG-GAP" evidence="4">
    <location>
        <begin position="135"/>
        <end position="189"/>
    </location>
</feature>
<proteinExistence type="predicted"/>
<dbReference type="SUPFAM" id="SSF110296">
    <property type="entry name" value="Oligoxyloglucan reducing end-specific cellobiohydrolase"/>
    <property type="match status" value="1"/>
</dbReference>
<evidence type="ECO:0000256" key="3">
    <source>
        <dbReference type="ARBA" id="ARBA00023180"/>
    </source>
</evidence>
<dbReference type="EMBL" id="GL833124">
    <property type="protein sequence ID" value="EGB09976.1"/>
    <property type="molecule type" value="Genomic_DNA"/>
</dbReference>
<feature type="repeat" description="FG-GAP" evidence="4">
    <location>
        <begin position="305"/>
        <end position="360"/>
    </location>
</feature>
<keyword evidence="3" id="KW-0325">Glycoprotein</keyword>
<evidence type="ECO:0000256" key="5">
    <source>
        <dbReference type="SAM" id="MobiDB-lite"/>
    </source>
</evidence>
<reference evidence="8 9" key="1">
    <citation type="journal article" date="2011" name="Proc. Natl. Acad. Sci. U.S.A.">
        <title>Niche of harmful alga Aureococcus anophagefferens revealed through ecogenomics.</title>
        <authorList>
            <person name="Gobler C.J."/>
            <person name="Berry D.L."/>
            <person name="Dyhrman S.T."/>
            <person name="Wilhelm S.W."/>
            <person name="Salamov A."/>
            <person name="Lobanov A.V."/>
            <person name="Zhang Y."/>
            <person name="Collier J.L."/>
            <person name="Wurch L.L."/>
            <person name="Kustka A.B."/>
            <person name="Dill B.D."/>
            <person name="Shah M."/>
            <person name="VerBerkmoes N.C."/>
            <person name="Kuo A."/>
            <person name="Terry A."/>
            <person name="Pangilinan J."/>
            <person name="Lindquist E.A."/>
            <person name="Lucas S."/>
            <person name="Paulsen I.T."/>
            <person name="Hattenrath-Lehmann T.K."/>
            <person name="Talmage S.C."/>
            <person name="Walker E.A."/>
            <person name="Koch F."/>
            <person name="Burson A.M."/>
            <person name="Marcoval M.A."/>
            <person name="Tang Y.Z."/>
            <person name="Lecleir G.R."/>
            <person name="Coyne K.J."/>
            <person name="Berg G.M."/>
            <person name="Bertrand E.M."/>
            <person name="Saito M.A."/>
            <person name="Gladyshev V.N."/>
            <person name="Grigoriev I.V."/>
        </authorList>
    </citation>
    <scope>NUCLEOTIDE SEQUENCE [LARGE SCALE GENOMIC DNA]</scope>
    <source>
        <strain evidence="9">CCMP 1984</strain>
    </source>
</reference>
<dbReference type="InParanoid" id="F0Y3M8"/>
<dbReference type="SMART" id="SM00191">
    <property type="entry name" value="Int_alpha"/>
    <property type="match status" value="6"/>
</dbReference>
<dbReference type="Proteomes" id="UP000002729">
    <property type="component" value="Unassembled WGS sequence"/>
</dbReference>
<keyword evidence="9" id="KW-1185">Reference proteome</keyword>
<evidence type="ECO:0000256" key="4">
    <source>
        <dbReference type="PROSITE-ProRule" id="PRU00803"/>
    </source>
</evidence>
<dbReference type="PROSITE" id="PS51470">
    <property type="entry name" value="FG_GAP"/>
    <property type="match status" value="2"/>
</dbReference>
<evidence type="ECO:0000313" key="9">
    <source>
        <dbReference type="Proteomes" id="UP000002729"/>
    </source>
</evidence>
<dbReference type="InterPro" id="IPR013517">
    <property type="entry name" value="FG-GAP"/>
</dbReference>
<dbReference type="PANTHER" id="PTHR36220:SF1">
    <property type="entry name" value="GAMMA TUBULIN COMPLEX COMPONENT C-TERMINAL DOMAIN-CONTAINING PROTEIN"/>
    <property type="match status" value="1"/>
</dbReference>
<evidence type="ECO:0000256" key="2">
    <source>
        <dbReference type="ARBA" id="ARBA00022737"/>
    </source>
</evidence>
<dbReference type="OrthoDB" id="188207at2759"/>
<name>F0Y3M8_AURAN</name>
<evidence type="ECO:0000256" key="6">
    <source>
        <dbReference type="SAM" id="Phobius"/>
    </source>
</evidence>
<keyword evidence="6" id="KW-0812">Transmembrane</keyword>
<feature type="chain" id="PRO_5003264346" evidence="7">
    <location>
        <begin position="23"/>
        <end position="527"/>
    </location>
</feature>
<dbReference type="KEGG" id="aaf:AURANDRAFT_52803"/>
<organism evidence="9">
    <name type="scientific">Aureococcus anophagefferens</name>
    <name type="common">Harmful bloom alga</name>
    <dbReference type="NCBI Taxonomy" id="44056"/>
    <lineage>
        <taxon>Eukaryota</taxon>
        <taxon>Sar</taxon>
        <taxon>Stramenopiles</taxon>
        <taxon>Ochrophyta</taxon>
        <taxon>Pelagophyceae</taxon>
        <taxon>Pelagomonadales</taxon>
        <taxon>Pelagomonadaceae</taxon>
        <taxon>Aureococcus</taxon>
    </lineage>
</organism>
<dbReference type="OMA" id="IYWDTIV"/>
<evidence type="ECO:0000313" key="8">
    <source>
        <dbReference type="EMBL" id="EGB09976.1"/>
    </source>
</evidence>
<accession>F0Y3M8</accession>
<feature type="compositionally biased region" description="Low complexity" evidence="5">
    <location>
        <begin position="511"/>
        <end position="527"/>
    </location>
</feature>